<dbReference type="Proteomes" id="UP001293254">
    <property type="component" value="Unassembled WGS sequence"/>
</dbReference>
<reference evidence="1" key="1">
    <citation type="submission" date="2020-06" db="EMBL/GenBank/DDBJ databases">
        <authorList>
            <person name="Li T."/>
            <person name="Hu X."/>
            <person name="Zhang T."/>
            <person name="Song X."/>
            <person name="Zhang H."/>
            <person name="Dai N."/>
            <person name="Sheng W."/>
            <person name="Hou X."/>
            <person name="Wei L."/>
        </authorList>
    </citation>
    <scope>NUCLEOTIDE SEQUENCE</scope>
    <source>
        <strain evidence="1">3651</strain>
        <tissue evidence="1">Leaf</tissue>
    </source>
</reference>
<dbReference type="AlphaFoldDB" id="A0AAE2CQI9"/>
<keyword evidence="2" id="KW-1185">Reference proteome</keyword>
<evidence type="ECO:0000313" key="2">
    <source>
        <dbReference type="Proteomes" id="UP001293254"/>
    </source>
</evidence>
<gene>
    <name evidence="1" type="ORF">Salat_0846900</name>
</gene>
<protein>
    <submittedName>
        <fullName evidence="1">Uncharacterized protein</fullName>
    </submittedName>
</protein>
<proteinExistence type="predicted"/>
<accession>A0AAE2CQI9</accession>
<organism evidence="1 2">
    <name type="scientific">Sesamum alatum</name>
    <dbReference type="NCBI Taxonomy" id="300844"/>
    <lineage>
        <taxon>Eukaryota</taxon>
        <taxon>Viridiplantae</taxon>
        <taxon>Streptophyta</taxon>
        <taxon>Embryophyta</taxon>
        <taxon>Tracheophyta</taxon>
        <taxon>Spermatophyta</taxon>
        <taxon>Magnoliopsida</taxon>
        <taxon>eudicotyledons</taxon>
        <taxon>Gunneridae</taxon>
        <taxon>Pentapetalae</taxon>
        <taxon>asterids</taxon>
        <taxon>lamiids</taxon>
        <taxon>Lamiales</taxon>
        <taxon>Pedaliaceae</taxon>
        <taxon>Sesamum</taxon>
    </lineage>
</organism>
<evidence type="ECO:0000313" key="1">
    <source>
        <dbReference type="EMBL" id="KAK4430851.1"/>
    </source>
</evidence>
<sequence length="145" mass="16097">MKDGVELRAIFDLIEVKLQALQALRRWMWLHKASSHWRMELEMVNSSIKIQSTVNPTTDLDSLNLAGTLPQTRWYGGPPSIVIFPPTPEPYTLGPNPSISSIEPPNPFNHTTPSIASLDSSQKNILIYSPTPYGISLSTRPTKGS</sequence>
<comment type="caution">
    <text evidence="1">The sequence shown here is derived from an EMBL/GenBank/DDBJ whole genome shotgun (WGS) entry which is preliminary data.</text>
</comment>
<name>A0AAE2CQI9_9LAMI</name>
<dbReference type="EMBL" id="JACGWO010000003">
    <property type="protein sequence ID" value="KAK4430851.1"/>
    <property type="molecule type" value="Genomic_DNA"/>
</dbReference>
<reference evidence="1" key="2">
    <citation type="journal article" date="2024" name="Plant">
        <title>Genomic evolution and insights into agronomic trait innovations of Sesamum species.</title>
        <authorList>
            <person name="Miao H."/>
            <person name="Wang L."/>
            <person name="Qu L."/>
            <person name="Liu H."/>
            <person name="Sun Y."/>
            <person name="Le M."/>
            <person name="Wang Q."/>
            <person name="Wei S."/>
            <person name="Zheng Y."/>
            <person name="Lin W."/>
            <person name="Duan Y."/>
            <person name="Cao H."/>
            <person name="Xiong S."/>
            <person name="Wang X."/>
            <person name="Wei L."/>
            <person name="Li C."/>
            <person name="Ma Q."/>
            <person name="Ju M."/>
            <person name="Zhao R."/>
            <person name="Li G."/>
            <person name="Mu C."/>
            <person name="Tian Q."/>
            <person name="Mei H."/>
            <person name="Zhang T."/>
            <person name="Gao T."/>
            <person name="Zhang H."/>
        </authorList>
    </citation>
    <scope>NUCLEOTIDE SEQUENCE</scope>
    <source>
        <strain evidence="1">3651</strain>
    </source>
</reference>